<name>A0A7V5LJ83_CALAY</name>
<comment type="caution">
    <text evidence="2">The sequence shown here is derived from an EMBL/GenBank/DDBJ whole genome shotgun (WGS) entry which is preliminary data.</text>
</comment>
<dbReference type="AlphaFoldDB" id="A0A7V5LJ83"/>
<feature type="transmembrane region" description="Helical" evidence="1">
    <location>
        <begin position="115"/>
        <end position="136"/>
    </location>
</feature>
<keyword evidence="1" id="KW-0472">Membrane</keyword>
<dbReference type="EMBL" id="DRTD01000212">
    <property type="protein sequence ID" value="HHE54715.1"/>
    <property type="molecule type" value="Genomic_DNA"/>
</dbReference>
<reference evidence="2" key="1">
    <citation type="journal article" date="2020" name="mSystems">
        <title>Genome- and Community-Level Interaction Insights into Carbon Utilization and Element Cycling Functions of Hydrothermarchaeota in Hydrothermal Sediment.</title>
        <authorList>
            <person name="Zhou Z."/>
            <person name="Liu Y."/>
            <person name="Xu W."/>
            <person name="Pan J."/>
            <person name="Luo Z.H."/>
            <person name="Li M."/>
        </authorList>
    </citation>
    <scope>NUCLEOTIDE SEQUENCE [LARGE SCALE GENOMIC DNA]</scope>
    <source>
        <strain evidence="2">HyVt-76</strain>
    </source>
</reference>
<feature type="transmembrane region" description="Helical" evidence="1">
    <location>
        <begin position="57"/>
        <end position="77"/>
    </location>
</feature>
<organism evidence="2">
    <name type="scientific">Caldithrix abyssi</name>
    <dbReference type="NCBI Taxonomy" id="187145"/>
    <lineage>
        <taxon>Bacteria</taxon>
        <taxon>Pseudomonadati</taxon>
        <taxon>Calditrichota</taxon>
        <taxon>Calditrichia</taxon>
        <taxon>Calditrichales</taxon>
        <taxon>Calditrichaceae</taxon>
        <taxon>Caldithrix</taxon>
    </lineage>
</organism>
<evidence type="ECO:0000256" key="1">
    <source>
        <dbReference type="SAM" id="Phobius"/>
    </source>
</evidence>
<proteinExistence type="predicted"/>
<keyword evidence="1" id="KW-0812">Transmembrane</keyword>
<dbReference type="Proteomes" id="UP000886111">
    <property type="component" value="Unassembled WGS sequence"/>
</dbReference>
<evidence type="ECO:0000313" key="2">
    <source>
        <dbReference type="EMBL" id="HHE54715.1"/>
    </source>
</evidence>
<protein>
    <submittedName>
        <fullName evidence="2">Uncharacterized protein</fullName>
    </submittedName>
</protein>
<accession>A0A7V5LJ83</accession>
<sequence>MIENVHQHLINELQQSSKTDTIFIIVTVLFNLIVLAVNSGMATSAVSEKANPSDDTILIIFILANVVINGVALNALFTGKNTRKKLLNGLITMYQDMKVDKYYERRLLNNYSKRYWSFTVVIICLALLAVIVPLVIRLF</sequence>
<gene>
    <name evidence="2" type="ORF">ENL21_02955</name>
</gene>
<feature type="transmembrane region" description="Helical" evidence="1">
    <location>
        <begin position="21"/>
        <end position="37"/>
    </location>
</feature>
<keyword evidence="1" id="KW-1133">Transmembrane helix</keyword>